<evidence type="ECO:0000256" key="3">
    <source>
        <dbReference type="ARBA" id="ARBA00012601"/>
    </source>
</evidence>
<keyword evidence="8" id="KW-0732">Signal</keyword>
<dbReference type="Proteomes" id="UP000249364">
    <property type="component" value="Unassembled WGS sequence"/>
</dbReference>
<evidence type="ECO:0000256" key="4">
    <source>
        <dbReference type="ARBA" id="ARBA00022801"/>
    </source>
</evidence>
<evidence type="ECO:0000256" key="8">
    <source>
        <dbReference type="SAM" id="SignalP"/>
    </source>
</evidence>
<dbReference type="STRING" id="121821.GCA_001870675_01618"/>
<dbReference type="OrthoDB" id="9766708at2"/>
<evidence type="ECO:0000313" key="9">
    <source>
        <dbReference type="EMBL" id="PZX42350.1"/>
    </source>
</evidence>
<dbReference type="PROSITE" id="PS51318">
    <property type="entry name" value="TAT"/>
    <property type="match status" value="1"/>
</dbReference>
<dbReference type="PRINTS" id="PR00735">
    <property type="entry name" value="GLHYDRLASE8"/>
</dbReference>
<accession>A0A2W7Q952</accession>
<proteinExistence type="inferred from homology"/>
<dbReference type="EMBL" id="QKZQ01000008">
    <property type="protein sequence ID" value="PZX42350.1"/>
    <property type="molecule type" value="Genomic_DNA"/>
</dbReference>
<sequence>MNRRRFLASGATFGAALAAGHAPALGQARIAQQARPVWDSWMAAYLRSDGRVVDTLQQEASHSEGQGYGMLAATMFEDEAAFRLMYRWTEQQLALRPDALLAWRWLPGQANAVPDRNNASDGDLFYAWALVRAAARFNDRSYLTRAAEIAQALASSCIVPMPGASDKLVFLPAAFGFRHDTHMSVNPSYYMPLAMRDVAAATGVSALAACAQHGEVLLEEIARDGLVPDWVDISERGVTVSEALSQNAGYEAMRVPLFLIWSRLQQHMAVRRMASVYERSLQPGREAPTVVEPLSGVVLETSADPGYQALAGLVVCSAGQGLGALIPPFSADQPYYPATLQLFTMFAATETMPECVPL</sequence>
<dbReference type="InterPro" id="IPR008928">
    <property type="entry name" value="6-hairpin_glycosidase_sf"/>
</dbReference>
<evidence type="ECO:0000256" key="6">
    <source>
        <dbReference type="ARBA" id="ARBA00023295"/>
    </source>
</evidence>
<protein>
    <recommendedName>
        <fullName evidence="3">cellulase</fullName>
        <ecNumber evidence="3">3.2.1.4</ecNumber>
    </recommendedName>
</protein>
<keyword evidence="7" id="KW-0624">Polysaccharide degradation</keyword>
<dbReference type="RefSeq" id="WP_071468355.1">
    <property type="nucleotide sequence ID" value="NZ_MEHT01000005.1"/>
</dbReference>
<keyword evidence="7" id="KW-0119">Carbohydrate metabolism</keyword>
<keyword evidence="4" id="KW-0378">Hydrolase</keyword>
<dbReference type="GO" id="GO:0008810">
    <property type="term" value="F:cellulase activity"/>
    <property type="evidence" value="ECO:0007669"/>
    <property type="project" value="UniProtKB-EC"/>
</dbReference>
<dbReference type="InterPro" id="IPR002037">
    <property type="entry name" value="Glyco_hydro_8"/>
</dbReference>
<dbReference type="AlphaFoldDB" id="A0A2W7Q952"/>
<organism evidence="9 10">
    <name type="scientific">Roseinatronobacter thiooxidans</name>
    <dbReference type="NCBI Taxonomy" id="121821"/>
    <lineage>
        <taxon>Bacteria</taxon>
        <taxon>Pseudomonadati</taxon>
        <taxon>Pseudomonadota</taxon>
        <taxon>Alphaproteobacteria</taxon>
        <taxon>Rhodobacterales</taxon>
        <taxon>Paracoccaceae</taxon>
        <taxon>Roseinatronobacter</taxon>
    </lineage>
</organism>
<dbReference type="GO" id="GO:0030245">
    <property type="term" value="P:cellulose catabolic process"/>
    <property type="evidence" value="ECO:0007669"/>
    <property type="project" value="UniProtKB-KW"/>
</dbReference>
<dbReference type="InterPro" id="IPR006311">
    <property type="entry name" value="TAT_signal"/>
</dbReference>
<keyword evidence="5" id="KW-0136">Cellulose degradation</keyword>
<feature type="chain" id="PRO_5016030551" description="cellulase" evidence="8">
    <location>
        <begin position="19"/>
        <end position="358"/>
    </location>
</feature>
<keyword evidence="10" id="KW-1185">Reference proteome</keyword>
<comment type="caution">
    <text evidence="9">The sequence shown here is derived from an EMBL/GenBank/DDBJ whole genome shotgun (WGS) entry which is preliminary data.</text>
</comment>
<dbReference type="Pfam" id="PF01270">
    <property type="entry name" value="Glyco_hydro_8"/>
    <property type="match status" value="1"/>
</dbReference>
<comment type="similarity">
    <text evidence="2">Belongs to the glycosyl hydrolase 8 (cellulase D) family.</text>
</comment>
<reference evidence="9 10" key="1">
    <citation type="submission" date="2018-06" db="EMBL/GenBank/DDBJ databases">
        <title>Genomic Encyclopedia of Archaeal and Bacterial Type Strains, Phase II (KMG-II): from individual species to whole genera.</title>
        <authorList>
            <person name="Goeker M."/>
        </authorList>
    </citation>
    <scope>NUCLEOTIDE SEQUENCE [LARGE SCALE GENOMIC DNA]</scope>
    <source>
        <strain evidence="9 10">DSM 13087</strain>
    </source>
</reference>
<evidence type="ECO:0000256" key="7">
    <source>
        <dbReference type="ARBA" id="ARBA00023326"/>
    </source>
</evidence>
<gene>
    <name evidence="9" type="ORF">LY56_02045</name>
</gene>
<evidence type="ECO:0000256" key="1">
    <source>
        <dbReference type="ARBA" id="ARBA00000966"/>
    </source>
</evidence>
<comment type="catalytic activity">
    <reaction evidence="1">
        <text>Endohydrolysis of (1-&gt;4)-beta-D-glucosidic linkages in cellulose, lichenin and cereal beta-D-glucans.</text>
        <dbReference type="EC" id="3.2.1.4"/>
    </reaction>
</comment>
<evidence type="ECO:0000256" key="2">
    <source>
        <dbReference type="ARBA" id="ARBA00009209"/>
    </source>
</evidence>
<keyword evidence="6" id="KW-0326">Glycosidase</keyword>
<dbReference type="EC" id="3.2.1.4" evidence="3"/>
<dbReference type="SUPFAM" id="SSF48208">
    <property type="entry name" value="Six-hairpin glycosidases"/>
    <property type="match status" value="1"/>
</dbReference>
<evidence type="ECO:0000256" key="5">
    <source>
        <dbReference type="ARBA" id="ARBA00023001"/>
    </source>
</evidence>
<feature type="signal peptide" evidence="8">
    <location>
        <begin position="1"/>
        <end position="18"/>
    </location>
</feature>
<dbReference type="InterPro" id="IPR012341">
    <property type="entry name" value="6hp_glycosidase-like_sf"/>
</dbReference>
<name>A0A2W7Q952_9RHOB</name>
<dbReference type="Gene3D" id="1.50.10.10">
    <property type="match status" value="1"/>
</dbReference>
<evidence type="ECO:0000313" key="10">
    <source>
        <dbReference type="Proteomes" id="UP000249364"/>
    </source>
</evidence>